<evidence type="ECO:0000259" key="1">
    <source>
        <dbReference type="Pfam" id="PF07883"/>
    </source>
</evidence>
<dbReference type="SUPFAM" id="SSF51182">
    <property type="entry name" value="RmlC-like cupins"/>
    <property type="match status" value="1"/>
</dbReference>
<feature type="domain" description="Cupin type-2" evidence="1">
    <location>
        <begin position="77"/>
        <end position="132"/>
    </location>
</feature>
<accession>A0A6J4I1X8</accession>
<dbReference type="Pfam" id="PF07883">
    <property type="entry name" value="Cupin_2"/>
    <property type="match status" value="1"/>
</dbReference>
<dbReference type="AlphaFoldDB" id="A0A6J4I1X8"/>
<dbReference type="InterPro" id="IPR014710">
    <property type="entry name" value="RmlC-like_jellyroll"/>
</dbReference>
<proteinExistence type="predicted"/>
<dbReference type="EMBL" id="CADCTR010000434">
    <property type="protein sequence ID" value="CAA9240029.1"/>
    <property type="molecule type" value="Genomic_DNA"/>
</dbReference>
<dbReference type="Gene3D" id="2.60.120.10">
    <property type="entry name" value="Jelly Rolls"/>
    <property type="match status" value="1"/>
</dbReference>
<protein>
    <recommendedName>
        <fullName evidence="1">Cupin type-2 domain-containing protein</fullName>
    </recommendedName>
</protein>
<sequence>MQLQEVKLSQPVLRSRVGQRYSTRIQRQLLALGQGNQIMPDTTVVKVDSAHSPKGPDGQKYLANGRAISMRLWEKEPPAEARTSARRDYETVGYAIAGSAELTIEGQTVRLDPGTSWIVPKGAEHSYRVIEEFTAVEATTPPAEVHDRDGSSGR</sequence>
<reference evidence="2" key="1">
    <citation type="submission" date="2020-02" db="EMBL/GenBank/DDBJ databases">
        <authorList>
            <person name="Meier V. D."/>
        </authorList>
    </citation>
    <scope>NUCLEOTIDE SEQUENCE</scope>
    <source>
        <strain evidence="2">AVDCRST_MAG93</strain>
    </source>
</reference>
<dbReference type="InterPro" id="IPR011051">
    <property type="entry name" value="RmlC_Cupin_sf"/>
</dbReference>
<evidence type="ECO:0000313" key="2">
    <source>
        <dbReference type="EMBL" id="CAA9240029.1"/>
    </source>
</evidence>
<name>A0A6J4I1X8_9CHLR</name>
<dbReference type="InterPro" id="IPR013096">
    <property type="entry name" value="Cupin_2"/>
</dbReference>
<organism evidence="2">
    <name type="scientific">uncultured Chloroflexia bacterium</name>
    <dbReference type="NCBI Taxonomy" id="1672391"/>
    <lineage>
        <taxon>Bacteria</taxon>
        <taxon>Bacillati</taxon>
        <taxon>Chloroflexota</taxon>
        <taxon>Chloroflexia</taxon>
        <taxon>environmental samples</taxon>
    </lineage>
</organism>
<gene>
    <name evidence="2" type="ORF">AVDCRST_MAG93-1287</name>
</gene>